<organism evidence="1 2">
    <name type="scientific">Reticulomyxa filosa</name>
    <dbReference type="NCBI Taxonomy" id="46433"/>
    <lineage>
        <taxon>Eukaryota</taxon>
        <taxon>Sar</taxon>
        <taxon>Rhizaria</taxon>
        <taxon>Retaria</taxon>
        <taxon>Foraminifera</taxon>
        <taxon>Monothalamids</taxon>
        <taxon>Reticulomyxidae</taxon>
        <taxon>Reticulomyxa</taxon>
    </lineage>
</organism>
<sequence length="176" mass="21873">MYKMNTKCKPFSYVIKVQAHTNTFEIILFKYPFYNTQITSSTTLQQQLHLMELIKKFDNKISKGIILKNMEKLLKEENELKIKREMCLHILWNILKYPKHIKYRQINKQALYNYLFQKCHQLNVNLKQAFEDMEKQLQYFGFIKENDDNWYYRYNHIQISYLWGLYKYWIYQQITY</sequence>
<gene>
    <name evidence="1" type="ORF">RFI_04691</name>
</gene>
<evidence type="ECO:0000313" key="1">
    <source>
        <dbReference type="EMBL" id="ETO32425.1"/>
    </source>
</evidence>
<dbReference type="AlphaFoldDB" id="X6P1L6"/>
<name>X6P1L6_RETFI</name>
<reference evidence="1 2" key="1">
    <citation type="journal article" date="2013" name="Curr. Biol.">
        <title>The Genome of the Foraminiferan Reticulomyxa filosa.</title>
        <authorList>
            <person name="Glockner G."/>
            <person name="Hulsmann N."/>
            <person name="Schleicher M."/>
            <person name="Noegel A.A."/>
            <person name="Eichinger L."/>
            <person name="Gallinger C."/>
            <person name="Pawlowski J."/>
            <person name="Sierra R."/>
            <person name="Euteneuer U."/>
            <person name="Pillet L."/>
            <person name="Moustafa A."/>
            <person name="Platzer M."/>
            <person name="Groth M."/>
            <person name="Szafranski K."/>
            <person name="Schliwa M."/>
        </authorList>
    </citation>
    <scope>NUCLEOTIDE SEQUENCE [LARGE SCALE GENOMIC DNA]</scope>
</reference>
<keyword evidence="2" id="KW-1185">Reference proteome</keyword>
<protein>
    <submittedName>
        <fullName evidence="1">Uncharacterized protein</fullName>
    </submittedName>
</protein>
<dbReference type="EMBL" id="ASPP01004216">
    <property type="protein sequence ID" value="ETO32425.1"/>
    <property type="molecule type" value="Genomic_DNA"/>
</dbReference>
<comment type="caution">
    <text evidence="1">The sequence shown here is derived from an EMBL/GenBank/DDBJ whole genome shotgun (WGS) entry which is preliminary data.</text>
</comment>
<evidence type="ECO:0000313" key="2">
    <source>
        <dbReference type="Proteomes" id="UP000023152"/>
    </source>
</evidence>
<accession>X6P1L6</accession>
<proteinExistence type="predicted"/>
<dbReference type="Proteomes" id="UP000023152">
    <property type="component" value="Unassembled WGS sequence"/>
</dbReference>